<sequence length="192" mass="21153">MDRSEALAATALFVCISVLTIWGVAAEKQNEERHLQDLAIYKVEPEYIKTRGLQPPSEFQSVSTGPYSNGKGFAYGGSVTTYWVMAETDDWVLFNGPRGTEICQPVLGNFGYINARSEVLSAAQVRLLAAGFKEKPVELQVLVPRFKSMPPNLERCSGFSYDVATGLLKVGDKRIAYLTESQPRLAQPANTQ</sequence>
<evidence type="ECO:0000313" key="1">
    <source>
        <dbReference type="EMBL" id="KWA83800.1"/>
    </source>
</evidence>
<dbReference type="Proteomes" id="UP000060630">
    <property type="component" value="Unassembled WGS sequence"/>
</dbReference>
<accession>A0A106QB78</accession>
<dbReference type="EMBL" id="LPHD01000049">
    <property type="protein sequence ID" value="KWA83800.1"/>
    <property type="molecule type" value="Genomic_DNA"/>
</dbReference>
<comment type="caution">
    <text evidence="1">The sequence shown here is derived from an EMBL/GenBank/DDBJ whole genome shotgun (WGS) entry which is preliminary data.</text>
</comment>
<proteinExistence type="predicted"/>
<dbReference type="AlphaFoldDB" id="A0A106QB78"/>
<evidence type="ECO:0000313" key="2">
    <source>
        <dbReference type="Proteomes" id="UP000060630"/>
    </source>
</evidence>
<name>A0A106QB78_9BURK</name>
<protein>
    <submittedName>
        <fullName evidence="1">Uncharacterized protein</fullName>
    </submittedName>
</protein>
<dbReference type="RefSeq" id="WP_060191994.1">
    <property type="nucleotide sequence ID" value="NZ_LPHD01000049.1"/>
</dbReference>
<reference evidence="1 2" key="1">
    <citation type="submission" date="2015-11" db="EMBL/GenBank/DDBJ databases">
        <title>Expanding the genomic diversity of Burkholderia species for the development of highly accurate diagnostics.</title>
        <authorList>
            <person name="Sahl J."/>
            <person name="Keim P."/>
            <person name="Wagner D."/>
        </authorList>
    </citation>
    <scope>NUCLEOTIDE SEQUENCE [LARGE SCALE GENOMIC DNA]</scope>
    <source>
        <strain evidence="1 2">MSMB2087WGS</strain>
    </source>
</reference>
<gene>
    <name evidence="1" type="ORF">WL29_20770</name>
</gene>
<organism evidence="1 2">
    <name type="scientific">Burkholderia ubonensis</name>
    <dbReference type="NCBI Taxonomy" id="101571"/>
    <lineage>
        <taxon>Bacteria</taxon>
        <taxon>Pseudomonadati</taxon>
        <taxon>Pseudomonadota</taxon>
        <taxon>Betaproteobacteria</taxon>
        <taxon>Burkholderiales</taxon>
        <taxon>Burkholderiaceae</taxon>
        <taxon>Burkholderia</taxon>
        <taxon>Burkholderia cepacia complex</taxon>
    </lineage>
</organism>